<name>A0A1I8EE30_WUCBA</name>
<evidence type="ECO:0000256" key="1">
    <source>
        <dbReference type="SAM" id="SignalP"/>
    </source>
</evidence>
<proteinExistence type="predicted"/>
<sequence>MLLNVTYCFIPQLIILLLFITETNGNTVDGNTVISNDDDAFFRHIFKFLYENEQLCNDFLGGDVFAEPQWLPAQSDCQILCPVTKGLCLIYVNLSNNGARIHKQKCLQSNCTSELQRLLTTSALTNTTPIAIADIILTNITNTIDTTINNTNNAIKYHKKEVWNKMHGRIHADHWDSSRSSNTTDATFQPTSEIWNRRSGKRKETQFKRNFHGKIINNQKSIRSYRANK</sequence>
<reference evidence="2" key="1">
    <citation type="submission" date="2016-11" db="UniProtKB">
        <authorList>
            <consortium name="WormBaseParasite"/>
        </authorList>
    </citation>
    <scope>IDENTIFICATION</scope>
    <source>
        <strain evidence="2">pt0022</strain>
    </source>
</reference>
<protein>
    <submittedName>
        <fullName evidence="2">Uncharacterized protein</fullName>
    </submittedName>
</protein>
<feature type="chain" id="PRO_5009318119" evidence="1">
    <location>
        <begin position="26"/>
        <end position="229"/>
    </location>
</feature>
<keyword evidence="1" id="KW-0732">Signal</keyword>
<dbReference type="AlphaFoldDB" id="A0A1I8EE30"/>
<accession>A0A1I8EE30</accession>
<feature type="signal peptide" evidence="1">
    <location>
        <begin position="1"/>
        <end position="25"/>
    </location>
</feature>
<evidence type="ECO:0000313" key="2">
    <source>
        <dbReference type="WBParaSite" id="maker-PairedContig_1470-snap-gene-0.5-mRNA-1"/>
    </source>
</evidence>
<organism evidence="2">
    <name type="scientific">Wuchereria bancrofti</name>
    <dbReference type="NCBI Taxonomy" id="6293"/>
    <lineage>
        <taxon>Eukaryota</taxon>
        <taxon>Metazoa</taxon>
        <taxon>Ecdysozoa</taxon>
        <taxon>Nematoda</taxon>
        <taxon>Chromadorea</taxon>
        <taxon>Rhabditida</taxon>
        <taxon>Spirurina</taxon>
        <taxon>Spiruromorpha</taxon>
        <taxon>Filarioidea</taxon>
        <taxon>Onchocercidae</taxon>
        <taxon>Wuchereria</taxon>
    </lineage>
</organism>
<dbReference type="WBParaSite" id="maker-PairedContig_1470-snap-gene-0.5-mRNA-1">
    <property type="protein sequence ID" value="maker-PairedContig_1470-snap-gene-0.5-mRNA-1"/>
    <property type="gene ID" value="maker-PairedContig_1470-snap-gene-0.5"/>
</dbReference>